<evidence type="ECO:0000313" key="2">
    <source>
        <dbReference type="Proteomes" id="UP000828941"/>
    </source>
</evidence>
<dbReference type="Proteomes" id="UP000828941">
    <property type="component" value="Chromosome 14"/>
</dbReference>
<proteinExistence type="predicted"/>
<organism evidence="1 2">
    <name type="scientific">Bauhinia variegata</name>
    <name type="common">Purple orchid tree</name>
    <name type="synonym">Phanera variegata</name>
    <dbReference type="NCBI Taxonomy" id="167791"/>
    <lineage>
        <taxon>Eukaryota</taxon>
        <taxon>Viridiplantae</taxon>
        <taxon>Streptophyta</taxon>
        <taxon>Embryophyta</taxon>
        <taxon>Tracheophyta</taxon>
        <taxon>Spermatophyta</taxon>
        <taxon>Magnoliopsida</taxon>
        <taxon>eudicotyledons</taxon>
        <taxon>Gunneridae</taxon>
        <taxon>Pentapetalae</taxon>
        <taxon>rosids</taxon>
        <taxon>fabids</taxon>
        <taxon>Fabales</taxon>
        <taxon>Fabaceae</taxon>
        <taxon>Cercidoideae</taxon>
        <taxon>Cercideae</taxon>
        <taxon>Bauhiniinae</taxon>
        <taxon>Bauhinia</taxon>
    </lineage>
</organism>
<accession>A0ACB9KJ84</accession>
<name>A0ACB9KJ84_BAUVA</name>
<keyword evidence="2" id="KW-1185">Reference proteome</keyword>
<evidence type="ECO:0000313" key="1">
    <source>
        <dbReference type="EMBL" id="KAI4297253.1"/>
    </source>
</evidence>
<sequence length="282" mass="31387">MASTRDCLGTLVLATLVLSSAIFDSSNINLLETQFGAMLKSMGGKAVEGSIEGILIMRATYFGSIDSSLQPRAIADQYLKKLESLSSSCYGDPGFIYLKIFSQQLFSVKLDRGNYLLWKSMVLSLLRGHRLDGYILGTKPCPEPFITNERGHQPNPAYEEWVTTDQLLLGWLFNSMTSDIATQLLHCETSQQLWEAAQGLVGAHTRSKITLLKIEFHRTRKGGLKIEEYLNKMKGIADNLTLAGSPISNLDLITQTLSGLDNKYNAIVVQLIDKEELTWIEM</sequence>
<dbReference type="EMBL" id="CM039439">
    <property type="protein sequence ID" value="KAI4297253.1"/>
    <property type="molecule type" value="Genomic_DNA"/>
</dbReference>
<protein>
    <submittedName>
        <fullName evidence="1">Uncharacterized protein</fullName>
    </submittedName>
</protein>
<gene>
    <name evidence="1" type="ORF">L6164_037148</name>
</gene>
<reference evidence="1 2" key="1">
    <citation type="journal article" date="2022" name="DNA Res.">
        <title>Chromosomal-level genome assembly of the orchid tree Bauhinia variegata (Leguminosae; Cercidoideae) supports the allotetraploid origin hypothesis of Bauhinia.</title>
        <authorList>
            <person name="Zhong Y."/>
            <person name="Chen Y."/>
            <person name="Zheng D."/>
            <person name="Pang J."/>
            <person name="Liu Y."/>
            <person name="Luo S."/>
            <person name="Meng S."/>
            <person name="Qian L."/>
            <person name="Wei D."/>
            <person name="Dai S."/>
            <person name="Zhou R."/>
        </authorList>
    </citation>
    <scope>NUCLEOTIDE SEQUENCE [LARGE SCALE GENOMIC DNA]</scope>
    <source>
        <strain evidence="1">BV-YZ2020</strain>
    </source>
</reference>
<comment type="caution">
    <text evidence="1">The sequence shown here is derived from an EMBL/GenBank/DDBJ whole genome shotgun (WGS) entry which is preliminary data.</text>
</comment>